<proteinExistence type="predicted"/>
<dbReference type="EMBL" id="OCNJ01000010">
    <property type="protein sequence ID" value="SOD99854.1"/>
    <property type="molecule type" value="Genomic_DNA"/>
</dbReference>
<dbReference type="PROSITE" id="PS50056">
    <property type="entry name" value="TYR_PHOSPHATASE_2"/>
    <property type="match status" value="1"/>
</dbReference>
<dbReference type="PROSITE" id="PS00383">
    <property type="entry name" value="TYR_PHOSPHATASE_1"/>
    <property type="match status" value="1"/>
</dbReference>
<dbReference type="OrthoDB" id="437665at2"/>
<dbReference type="InterPro" id="IPR057023">
    <property type="entry name" value="PTP-SAK"/>
</dbReference>
<sequence>MTTTDPCTTPIPTDLVPYRITICGLRELMIHAEKGVSHVVTILDPSHPDPEVFEIYPAHQRVVWRFDDHVTPVDGAVMPDEQTVDRILDLGETFRTTTVEHLLIHCHAGVSRSTATAAILMAQFNPGREEEVFEHIRRIRPRAWPNSLLVTMADEKLGRNGALVAAMAKLHDMTARDYPELAEYLRIHGRAHEVRSP</sequence>
<evidence type="ECO:0000259" key="2">
    <source>
        <dbReference type="PROSITE" id="PS50056"/>
    </source>
</evidence>
<organism evidence="3 4">
    <name type="scientific">Caenispirillum bisanense</name>
    <dbReference type="NCBI Taxonomy" id="414052"/>
    <lineage>
        <taxon>Bacteria</taxon>
        <taxon>Pseudomonadati</taxon>
        <taxon>Pseudomonadota</taxon>
        <taxon>Alphaproteobacteria</taxon>
        <taxon>Rhodospirillales</taxon>
        <taxon>Novispirillaceae</taxon>
        <taxon>Caenispirillum</taxon>
    </lineage>
</organism>
<gene>
    <name evidence="3" type="ORF">SAMN05421508_11040</name>
</gene>
<dbReference type="InterPro" id="IPR000387">
    <property type="entry name" value="Tyr_Pase_dom"/>
</dbReference>
<accession>A0A286GXQ5</accession>
<keyword evidence="4" id="KW-1185">Reference proteome</keyword>
<keyword evidence="1" id="KW-0378">Hydrolase</keyword>
<dbReference type="InterPro" id="IPR029021">
    <property type="entry name" value="Prot-tyrosine_phosphatase-like"/>
</dbReference>
<evidence type="ECO:0000313" key="4">
    <source>
        <dbReference type="Proteomes" id="UP000219621"/>
    </source>
</evidence>
<reference evidence="3 4" key="1">
    <citation type="submission" date="2017-09" db="EMBL/GenBank/DDBJ databases">
        <authorList>
            <person name="Ehlers B."/>
            <person name="Leendertz F.H."/>
        </authorList>
    </citation>
    <scope>NUCLEOTIDE SEQUENCE [LARGE SCALE GENOMIC DNA]</scope>
    <source>
        <strain evidence="3 4">USBA 140</strain>
    </source>
</reference>
<evidence type="ECO:0000313" key="3">
    <source>
        <dbReference type="EMBL" id="SOD99854.1"/>
    </source>
</evidence>
<dbReference type="InterPro" id="IPR016130">
    <property type="entry name" value="Tyr_Pase_AS"/>
</dbReference>
<dbReference type="Pfam" id="PF22784">
    <property type="entry name" value="PTP-SAK"/>
    <property type="match status" value="1"/>
</dbReference>
<name>A0A286GXQ5_9PROT</name>
<dbReference type="RefSeq" id="WP_097280880.1">
    <property type="nucleotide sequence ID" value="NZ_OCNJ01000010.1"/>
</dbReference>
<evidence type="ECO:0000256" key="1">
    <source>
        <dbReference type="ARBA" id="ARBA00022801"/>
    </source>
</evidence>
<dbReference type="Gene3D" id="3.90.190.10">
    <property type="entry name" value="Protein tyrosine phosphatase superfamily"/>
    <property type="match status" value="1"/>
</dbReference>
<dbReference type="SUPFAM" id="SSF52799">
    <property type="entry name" value="(Phosphotyrosine protein) phosphatases II"/>
    <property type="match status" value="1"/>
</dbReference>
<feature type="domain" description="Tyrosine specific protein phosphatases" evidence="2">
    <location>
        <begin position="81"/>
        <end position="141"/>
    </location>
</feature>
<dbReference type="Proteomes" id="UP000219621">
    <property type="component" value="Unassembled WGS sequence"/>
</dbReference>
<dbReference type="AlphaFoldDB" id="A0A286GXQ5"/>
<dbReference type="GO" id="GO:0016791">
    <property type="term" value="F:phosphatase activity"/>
    <property type="evidence" value="ECO:0007669"/>
    <property type="project" value="UniProtKB-ARBA"/>
</dbReference>
<protein>
    <recommendedName>
        <fullName evidence="2">Tyrosine specific protein phosphatases domain-containing protein</fullName>
    </recommendedName>
</protein>